<dbReference type="GO" id="GO:0009279">
    <property type="term" value="C:cell outer membrane"/>
    <property type="evidence" value="ECO:0007669"/>
    <property type="project" value="UniProtKB-SubCell"/>
</dbReference>
<evidence type="ECO:0000256" key="6">
    <source>
        <dbReference type="ARBA" id="ARBA00023288"/>
    </source>
</evidence>
<dbReference type="AlphaFoldDB" id="A0A562I1H2"/>
<comment type="similarity">
    <text evidence="1 7">Belongs to the outer membrane factor (OMF) (TC 1.B.17) family.</text>
</comment>
<evidence type="ECO:0000313" key="10">
    <source>
        <dbReference type="Proteomes" id="UP000319627"/>
    </source>
</evidence>
<dbReference type="PROSITE" id="PS51257">
    <property type="entry name" value="PROKAR_LIPOPROTEIN"/>
    <property type="match status" value="1"/>
</dbReference>
<evidence type="ECO:0000313" key="9">
    <source>
        <dbReference type="EMBL" id="TWH64666.1"/>
    </source>
</evidence>
<evidence type="ECO:0000256" key="7">
    <source>
        <dbReference type="RuleBase" id="RU362097"/>
    </source>
</evidence>
<dbReference type="Gene3D" id="1.20.1600.10">
    <property type="entry name" value="Outer membrane efflux proteins (OEP)"/>
    <property type="match status" value="2"/>
</dbReference>
<comment type="subcellular location">
    <subcellularLocation>
        <location evidence="7">Cell outer membrane</location>
        <topology evidence="7">Lipid-anchor</topology>
    </subcellularLocation>
</comment>
<keyword evidence="5" id="KW-0998">Cell outer membrane</keyword>
<dbReference type="SUPFAM" id="SSF56954">
    <property type="entry name" value="Outer membrane efflux proteins (OEP)"/>
    <property type="match status" value="1"/>
</dbReference>
<feature type="compositionally biased region" description="Low complexity" evidence="8">
    <location>
        <begin position="112"/>
        <end position="123"/>
    </location>
</feature>
<keyword evidence="10" id="KW-1185">Reference proteome</keyword>
<evidence type="ECO:0000256" key="5">
    <source>
        <dbReference type="ARBA" id="ARBA00023237"/>
    </source>
</evidence>
<dbReference type="EMBL" id="VLKG01000008">
    <property type="protein sequence ID" value="TWH64666.1"/>
    <property type="molecule type" value="Genomic_DNA"/>
</dbReference>
<feature type="compositionally biased region" description="Acidic residues" evidence="8">
    <location>
        <begin position="143"/>
        <end position="156"/>
    </location>
</feature>
<evidence type="ECO:0000256" key="4">
    <source>
        <dbReference type="ARBA" id="ARBA00023139"/>
    </source>
</evidence>
<dbReference type="Gene3D" id="2.20.200.10">
    <property type="entry name" value="Outer membrane efflux proteins (OEP)"/>
    <property type="match status" value="1"/>
</dbReference>
<dbReference type="PANTHER" id="PTHR30203:SF33">
    <property type="entry name" value="BLR4455 PROTEIN"/>
    <property type="match status" value="1"/>
</dbReference>
<dbReference type="NCBIfam" id="TIGR01845">
    <property type="entry name" value="outer_NodT"/>
    <property type="match status" value="1"/>
</dbReference>
<protein>
    <submittedName>
        <fullName evidence="9">NodT family efflux transporter outer membrane factor (OMF) lipoprotein</fullName>
    </submittedName>
</protein>
<dbReference type="RefSeq" id="WP_281284846.1">
    <property type="nucleotide sequence ID" value="NZ_VLKG01000008.1"/>
</dbReference>
<dbReference type="GO" id="GO:0015562">
    <property type="term" value="F:efflux transmembrane transporter activity"/>
    <property type="evidence" value="ECO:0007669"/>
    <property type="project" value="InterPro"/>
</dbReference>
<accession>A0A562I1H2</accession>
<organism evidence="9 10">
    <name type="scientific">Azomonas agilis</name>
    <dbReference type="NCBI Taxonomy" id="116849"/>
    <lineage>
        <taxon>Bacteria</taxon>
        <taxon>Pseudomonadati</taxon>
        <taxon>Pseudomonadota</taxon>
        <taxon>Gammaproteobacteria</taxon>
        <taxon>Pseudomonadales</taxon>
        <taxon>Pseudomonadaceae</taxon>
        <taxon>Azomonas</taxon>
    </lineage>
</organism>
<name>A0A562I1H2_9GAMM</name>
<evidence type="ECO:0000256" key="1">
    <source>
        <dbReference type="ARBA" id="ARBA00007613"/>
    </source>
</evidence>
<proteinExistence type="inferred from homology"/>
<evidence type="ECO:0000256" key="2">
    <source>
        <dbReference type="ARBA" id="ARBA00022452"/>
    </source>
</evidence>
<dbReference type="Proteomes" id="UP000319627">
    <property type="component" value="Unassembled WGS sequence"/>
</dbReference>
<evidence type="ECO:0000256" key="8">
    <source>
        <dbReference type="SAM" id="MobiDB-lite"/>
    </source>
</evidence>
<feature type="region of interest" description="Disordered" evidence="8">
    <location>
        <begin position="112"/>
        <end position="196"/>
    </location>
</feature>
<evidence type="ECO:0000256" key="3">
    <source>
        <dbReference type="ARBA" id="ARBA00022692"/>
    </source>
</evidence>
<reference evidence="9 10" key="1">
    <citation type="submission" date="2019-07" db="EMBL/GenBank/DDBJ databases">
        <title>Genomic Encyclopedia of Type Strains, Phase I: the one thousand microbial genomes (KMG-I) project.</title>
        <authorList>
            <person name="Kyrpides N."/>
        </authorList>
    </citation>
    <scope>NUCLEOTIDE SEQUENCE [LARGE SCALE GENOMIC DNA]</scope>
    <source>
        <strain evidence="9 10">DSM 375</strain>
    </source>
</reference>
<keyword evidence="6 7" id="KW-0449">Lipoprotein</keyword>
<dbReference type="InterPro" id="IPR010131">
    <property type="entry name" value="MdtP/NodT-like"/>
</dbReference>
<keyword evidence="3 7" id="KW-0812">Transmembrane</keyword>
<dbReference type="InterPro" id="IPR003423">
    <property type="entry name" value="OMP_efflux"/>
</dbReference>
<gene>
    <name evidence="9" type="ORF">LX59_02337</name>
</gene>
<keyword evidence="2 7" id="KW-1134">Transmembrane beta strand</keyword>
<sequence length="583" mass="64066">MRTRPPFIPKYLVLVMTLGLLSACTLGPDYKRPDIPEPTEYRESKGWKLARPADVLHKDTWWELYEDPILNQLVRRLNDSNQTVAVAEAQYRQAHALVQAAWAQRMPSVTSSSTFTRSVSSSGGTSGGSSSRGGSTSGGGYDCDGDGDYDEDDEYCQQETGNTGTGTTGTGSNSSSGSSSSGSSSSSSSTKSPVRERYDVGLSVSWSADLWGNLRRNQESQQALKEANAANLAAIRLAQQASLVQAYLQLRVLDAQQRLLDRTVEAYSRSLRLTKNQYEAGMVAKLDTTQAESQLKTTEAQAIDLKWQRAQYEHAIAVLVGVAPSELSIDAVETTPIVPDIPVGVPSRLLERRPDVAAAERNVISANASIGVAETAWFPDLTISANGGFSRTDSTADLFSVPYRYWSIGPRLDQTLLDFGARRSQLRQAEATYDQQVANYRQTVLTSLQEVEDYLIQLQVLEREMELQELATIAAKESLRLMENQYKAGMIDYLSVVNLQTSALTSERSVLSQLNNRLVASVQLIAALGGGWNGEPYPDLSPEELIAQAQEAEKQRQAEENASLMDKMKNNVEKSLTWLKEYL</sequence>
<feature type="compositionally biased region" description="Low complexity" evidence="8">
    <location>
        <begin position="170"/>
        <end position="190"/>
    </location>
</feature>
<keyword evidence="4 7" id="KW-0564">Palmitate</keyword>
<dbReference type="Pfam" id="PF02321">
    <property type="entry name" value="OEP"/>
    <property type="match status" value="2"/>
</dbReference>
<comment type="caution">
    <text evidence="9">The sequence shown here is derived from an EMBL/GenBank/DDBJ whole genome shotgun (WGS) entry which is preliminary data.</text>
</comment>
<dbReference type="PANTHER" id="PTHR30203">
    <property type="entry name" value="OUTER MEMBRANE CATION EFFLUX PROTEIN"/>
    <property type="match status" value="1"/>
</dbReference>
<keyword evidence="7" id="KW-0472">Membrane</keyword>
<feature type="compositionally biased region" description="Gly residues" evidence="8">
    <location>
        <begin position="124"/>
        <end position="142"/>
    </location>
</feature>